<feature type="transmembrane region" description="Helical" evidence="8">
    <location>
        <begin position="7"/>
        <end position="26"/>
    </location>
</feature>
<evidence type="ECO:0000256" key="8">
    <source>
        <dbReference type="SAM" id="Phobius"/>
    </source>
</evidence>
<dbReference type="RefSeq" id="WP_251259597.1">
    <property type="nucleotide sequence ID" value="NZ_JAMQGP010000001.1"/>
</dbReference>
<evidence type="ECO:0000256" key="7">
    <source>
        <dbReference type="ARBA" id="ARBA00023136"/>
    </source>
</evidence>
<evidence type="ECO:0000256" key="3">
    <source>
        <dbReference type="ARBA" id="ARBA00022448"/>
    </source>
</evidence>
<feature type="domain" description="EamA" evidence="9">
    <location>
        <begin position="8"/>
        <end position="141"/>
    </location>
</feature>
<dbReference type="Gene3D" id="1.10.3730.20">
    <property type="match status" value="2"/>
</dbReference>
<evidence type="ECO:0000259" key="9">
    <source>
        <dbReference type="Pfam" id="PF00892"/>
    </source>
</evidence>
<feature type="transmembrane region" description="Helical" evidence="8">
    <location>
        <begin position="127"/>
        <end position="143"/>
    </location>
</feature>
<evidence type="ECO:0000256" key="1">
    <source>
        <dbReference type="ARBA" id="ARBA00004651"/>
    </source>
</evidence>
<organism evidence="10 11">
    <name type="scientific">Echinimonas agarilytica</name>
    <dbReference type="NCBI Taxonomy" id="1215918"/>
    <lineage>
        <taxon>Bacteria</taxon>
        <taxon>Pseudomonadati</taxon>
        <taxon>Pseudomonadota</taxon>
        <taxon>Gammaproteobacteria</taxon>
        <taxon>Alteromonadales</taxon>
        <taxon>Echinimonadaceae</taxon>
        <taxon>Echinimonas</taxon>
    </lineage>
</organism>
<reference evidence="10 11" key="1">
    <citation type="journal article" date="2013" name="Antonie Van Leeuwenhoek">
        <title>Echinimonas agarilytica gen. nov., sp. nov., a new gammaproteobacterium isolated from the sea urchin Strongylocentrotus intermedius.</title>
        <authorList>
            <person name="Nedashkovskaya O.I."/>
            <person name="Stenkova A.M."/>
            <person name="Zhukova N.V."/>
            <person name="Van Trappen S."/>
            <person name="Lee J.S."/>
            <person name="Kim S.B."/>
        </authorList>
    </citation>
    <scope>NUCLEOTIDE SEQUENCE [LARGE SCALE GENOMIC DNA]</scope>
    <source>
        <strain evidence="10 11">KMM 6351</strain>
    </source>
</reference>
<dbReference type="Pfam" id="PF00892">
    <property type="entry name" value="EamA"/>
    <property type="match status" value="1"/>
</dbReference>
<dbReference type="NCBIfam" id="TIGR00688">
    <property type="entry name" value="rarD"/>
    <property type="match status" value="1"/>
</dbReference>
<comment type="similarity">
    <text evidence="2">Belongs to the EamA transporter family.</text>
</comment>
<gene>
    <name evidence="10" type="primary">rarD</name>
    <name evidence="10" type="ORF">NAF29_01100</name>
</gene>
<sequence>MQNTAKHGAIFAILAYSMWGIAPLYFKLLSQIPALEMIGHRVLWSFFLLVLIISLRVGWQPVKDILKTPKKLAWLCVSSLLIAINWLVFIWAINADHMLDASLGYYINPIVNVGLGMFFLGERLARLQWLAIGLASCGVLVQLITFGSIPWIALILAVSFGLYGLIRKQVVIDGVSGLWIETLLLAPFALAYLCFIAPHNIPMSQYDGVTQILLVAAGIVTTLPLLCFIAAAKRLPLSVLGFFQYIGPSLMFLLATLVYDEPLTQDKIITFGFIWLALIVFSWHGWRTHRRTEQASAIRSNA</sequence>
<comment type="caution">
    <text evidence="10">The sequence shown here is derived from an EMBL/GenBank/DDBJ whole genome shotgun (WGS) entry which is preliminary data.</text>
</comment>
<dbReference type="PANTHER" id="PTHR22911">
    <property type="entry name" value="ACYL-MALONYL CONDENSING ENZYME-RELATED"/>
    <property type="match status" value="1"/>
</dbReference>
<proteinExistence type="inferred from homology"/>
<dbReference type="AlphaFoldDB" id="A0AA42B631"/>
<evidence type="ECO:0000256" key="5">
    <source>
        <dbReference type="ARBA" id="ARBA00022692"/>
    </source>
</evidence>
<dbReference type="PANTHER" id="PTHR22911:SF137">
    <property type="entry name" value="SOLUTE CARRIER FAMILY 35 MEMBER G2-RELATED"/>
    <property type="match status" value="1"/>
</dbReference>
<evidence type="ECO:0000256" key="4">
    <source>
        <dbReference type="ARBA" id="ARBA00022475"/>
    </source>
</evidence>
<feature type="transmembrane region" description="Helical" evidence="8">
    <location>
        <begin position="71"/>
        <end position="91"/>
    </location>
</feature>
<keyword evidence="7 8" id="KW-0472">Membrane</keyword>
<feature type="transmembrane region" description="Helical" evidence="8">
    <location>
        <begin position="149"/>
        <end position="166"/>
    </location>
</feature>
<name>A0AA42B631_9GAMM</name>
<feature type="transmembrane region" description="Helical" evidence="8">
    <location>
        <begin position="237"/>
        <end position="256"/>
    </location>
</feature>
<feature type="transmembrane region" description="Helical" evidence="8">
    <location>
        <begin position="38"/>
        <end position="59"/>
    </location>
</feature>
<keyword evidence="5 8" id="KW-0812">Transmembrane</keyword>
<dbReference type="InterPro" id="IPR004626">
    <property type="entry name" value="RarD"/>
</dbReference>
<dbReference type="SUPFAM" id="SSF103481">
    <property type="entry name" value="Multidrug resistance efflux transporter EmrE"/>
    <property type="match status" value="2"/>
</dbReference>
<evidence type="ECO:0000256" key="6">
    <source>
        <dbReference type="ARBA" id="ARBA00022989"/>
    </source>
</evidence>
<feature type="transmembrane region" description="Helical" evidence="8">
    <location>
        <begin position="210"/>
        <end position="230"/>
    </location>
</feature>
<protein>
    <submittedName>
        <fullName evidence="10">EamA family transporter RarD</fullName>
    </submittedName>
</protein>
<evidence type="ECO:0000313" key="11">
    <source>
        <dbReference type="Proteomes" id="UP001165393"/>
    </source>
</evidence>
<evidence type="ECO:0000313" key="10">
    <source>
        <dbReference type="EMBL" id="MCM2678265.1"/>
    </source>
</evidence>
<keyword evidence="4" id="KW-1003">Cell membrane</keyword>
<dbReference type="InterPro" id="IPR037185">
    <property type="entry name" value="EmrE-like"/>
</dbReference>
<dbReference type="Proteomes" id="UP001165393">
    <property type="component" value="Unassembled WGS sequence"/>
</dbReference>
<keyword evidence="11" id="KW-1185">Reference proteome</keyword>
<accession>A0AA42B631</accession>
<keyword evidence="3" id="KW-0813">Transport</keyword>
<dbReference type="EMBL" id="JAMQGP010000001">
    <property type="protein sequence ID" value="MCM2678265.1"/>
    <property type="molecule type" value="Genomic_DNA"/>
</dbReference>
<feature type="transmembrane region" description="Helical" evidence="8">
    <location>
        <begin position="178"/>
        <end position="198"/>
    </location>
</feature>
<feature type="transmembrane region" description="Helical" evidence="8">
    <location>
        <begin position="103"/>
        <end position="120"/>
    </location>
</feature>
<dbReference type="GO" id="GO:0005886">
    <property type="term" value="C:plasma membrane"/>
    <property type="evidence" value="ECO:0007669"/>
    <property type="project" value="UniProtKB-SubCell"/>
</dbReference>
<comment type="subcellular location">
    <subcellularLocation>
        <location evidence="1">Cell membrane</location>
        <topology evidence="1">Multi-pass membrane protein</topology>
    </subcellularLocation>
</comment>
<evidence type="ECO:0000256" key="2">
    <source>
        <dbReference type="ARBA" id="ARBA00007362"/>
    </source>
</evidence>
<feature type="transmembrane region" description="Helical" evidence="8">
    <location>
        <begin position="268"/>
        <end position="286"/>
    </location>
</feature>
<keyword evidence="6 8" id="KW-1133">Transmembrane helix</keyword>
<dbReference type="InterPro" id="IPR000620">
    <property type="entry name" value="EamA_dom"/>
</dbReference>